<dbReference type="SUPFAM" id="SSF53756">
    <property type="entry name" value="UDP-Glycosyltransferase/glycogen phosphorylase"/>
    <property type="match status" value="1"/>
</dbReference>
<evidence type="ECO:0000313" key="4">
    <source>
        <dbReference type="Proteomes" id="UP000245461"/>
    </source>
</evidence>
<keyword evidence="4" id="KW-1185">Reference proteome</keyword>
<dbReference type="InterPro" id="IPR001296">
    <property type="entry name" value="Glyco_trans_1"/>
</dbReference>
<evidence type="ECO:0000313" key="3">
    <source>
        <dbReference type="EMBL" id="PWR21223.1"/>
    </source>
</evidence>
<dbReference type="InterPro" id="IPR028098">
    <property type="entry name" value="Glyco_trans_4-like_N"/>
</dbReference>
<comment type="caution">
    <text evidence="3">The sequence shown here is derived from an EMBL/GenBank/DDBJ whole genome shotgun (WGS) entry which is preliminary data.</text>
</comment>
<dbReference type="RefSeq" id="WP_109906900.1">
    <property type="nucleotide sequence ID" value="NZ_QGLE01000008.1"/>
</dbReference>
<name>A0A317E738_9PROT</name>
<gene>
    <name evidence="3" type="ORF">DKG74_14565</name>
</gene>
<dbReference type="Proteomes" id="UP000245461">
    <property type="component" value="Unassembled WGS sequence"/>
</dbReference>
<dbReference type="CDD" id="cd03801">
    <property type="entry name" value="GT4_PimA-like"/>
    <property type="match status" value="1"/>
</dbReference>
<dbReference type="Pfam" id="PF00534">
    <property type="entry name" value="Glycos_transf_1"/>
    <property type="match status" value="1"/>
</dbReference>
<dbReference type="Gene3D" id="3.40.50.2000">
    <property type="entry name" value="Glycogen Phosphorylase B"/>
    <property type="match status" value="2"/>
</dbReference>
<evidence type="ECO:0000259" key="2">
    <source>
        <dbReference type="Pfam" id="PF13439"/>
    </source>
</evidence>
<feature type="domain" description="Glycosyl transferase family 1" evidence="1">
    <location>
        <begin position="192"/>
        <end position="359"/>
    </location>
</feature>
<sequence>MASPPHVVDVIPFKERYSVTTAGAIALCVDQLAGVSKARTTVFGTAVADPLQTARLQSVRPFFFTTRLAAAYVMGWEALFYFEGVRRALRAARPDVIQVHNRPLLAVMLQKEFPDIPVFLFLHNDPMSMKELRPPKNIGGSLHRLAGIVALSDWIEQRLYEAAPAVPRDLVHRIPNVVDCAAAAETDEAILAAKERVALFVGRINGGKGAAAFAEAAARVLPDFPDWKAVAIGAFQIGTTDCSHPSDYQRSFLAAVASHPNIAFLGPRPFPETMDWMRRAAILAIPSRHAEAFARVAVEGMMNGDALIVCKKGGALPEVAPEASGALHIEDATVDEIADALRRLMADDQDRLARARQGRAYAASHYAPAAVAAMIEAMYAAGKAALTAKH</sequence>
<dbReference type="GO" id="GO:0016757">
    <property type="term" value="F:glycosyltransferase activity"/>
    <property type="evidence" value="ECO:0007669"/>
    <property type="project" value="InterPro"/>
</dbReference>
<organism evidence="3 4">
    <name type="scientific">Zavarzinia aquatilis</name>
    <dbReference type="NCBI Taxonomy" id="2211142"/>
    <lineage>
        <taxon>Bacteria</taxon>
        <taxon>Pseudomonadati</taxon>
        <taxon>Pseudomonadota</taxon>
        <taxon>Alphaproteobacteria</taxon>
        <taxon>Rhodospirillales</taxon>
        <taxon>Zavarziniaceae</taxon>
        <taxon>Zavarzinia</taxon>
    </lineage>
</organism>
<dbReference type="PANTHER" id="PTHR12526">
    <property type="entry name" value="GLYCOSYLTRANSFERASE"/>
    <property type="match status" value="1"/>
</dbReference>
<protein>
    <submittedName>
        <fullName evidence="3">Uncharacterized protein</fullName>
    </submittedName>
</protein>
<dbReference type="AlphaFoldDB" id="A0A317E738"/>
<dbReference type="Pfam" id="PF13439">
    <property type="entry name" value="Glyco_transf_4"/>
    <property type="match status" value="1"/>
</dbReference>
<proteinExistence type="predicted"/>
<evidence type="ECO:0000259" key="1">
    <source>
        <dbReference type="Pfam" id="PF00534"/>
    </source>
</evidence>
<reference evidence="3 4" key="1">
    <citation type="submission" date="2018-05" db="EMBL/GenBank/DDBJ databases">
        <title>Zavarzinia sp. HR-AS.</title>
        <authorList>
            <person name="Lee Y."/>
            <person name="Jeon C.O."/>
        </authorList>
    </citation>
    <scope>NUCLEOTIDE SEQUENCE [LARGE SCALE GENOMIC DNA]</scope>
    <source>
        <strain evidence="3 4">HR-AS</strain>
    </source>
</reference>
<dbReference type="OrthoDB" id="9807414at2"/>
<feature type="domain" description="Glycosyltransferase subfamily 4-like N-terminal" evidence="2">
    <location>
        <begin position="73"/>
        <end position="180"/>
    </location>
</feature>
<dbReference type="EMBL" id="QGLE01000008">
    <property type="protein sequence ID" value="PWR21223.1"/>
    <property type="molecule type" value="Genomic_DNA"/>
</dbReference>
<accession>A0A317E738</accession>